<feature type="region of interest" description="Disordered" evidence="1">
    <location>
        <begin position="1"/>
        <end position="27"/>
    </location>
</feature>
<proteinExistence type="predicted"/>
<reference evidence="2 3" key="1">
    <citation type="journal article" date="2020" name="Nature">
        <title>Six reference-quality genomes reveal evolution of bat adaptations.</title>
        <authorList>
            <person name="Jebb D."/>
            <person name="Huang Z."/>
            <person name="Pippel M."/>
            <person name="Hughes G.M."/>
            <person name="Lavrichenko K."/>
            <person name="Devanna P."/>
            <person name="Winkler S."/>
            <person name="Jermiin L.S."/>
            <person name="Skirmuntt E.C."/>
            <person name="Katzourakis A."/>
            <person name="Burkitt-Gray L."/>
            <person name="Ray D.A."/>
            <person name="Sullivan K.A.M."/>
            <person name="Roscito J.G."/>
            <person name="Kirilenko B.M."/>
            <person name="Davalos L.M."/>
            <person name="Corthals A.P."/>
            <person name="Power M.L."/>
            <person name="Jones G."/>
            <person name="Ransome R.D."/>
            <person name="Dechmann D.K.N."/>
            <person name="Locatelli A.G."/>
            <person name="Puechmaille S.J."/>
            <person name="Fedrigo O."/>
            <person name="Jarvis E.D."/>
            <person name="Hiller M."/>
            <person name="Vernes S.C."/>
            <person name="Myers E.W."/>
            <person name="Teeling E.C."/>
        </authorList>
    </citation>
    <scope>NUCLEOTIDE SEQUENCE [LARGE SCALE GENOMIC DNA]</scope>
    <source>
        <strain evidence="2">MRhiFer1</strain>
        <tissue evidence="2">Lung</tissue>
    </source>
</reference>
<dbReference type="AlphaFoldDB" id="A0A7J7RND3"/>
<evidence type="ECO:0000313" key="2">
    <source>
        <dbReference type="EMBL" id="KAF6277672.1"/>
    </source>
</evidence>
<accession>A0A7J7RND3</accession>
<dbReference type="Pfam" id="PF17695">
    <property type="entry name" value="DUF5541"/>
    <property type="match status" value="1"/>
</dbReference>
<organism evidence="2 3">
    <name type="scientific">Rhinolophus ferrumequinum</name>
    <name type="common">Greater horseshoe bat</name>
    <dbReference type="NCBI Taxonomy" id="59479"/>
    <lineage>
        <taxon>Eukaryota</taxon>
        <taxon>Metazoa</taxon>
        <taxon>Chordata</taxon>
        <taxon>Craniata</taxon>
        <taxon>Vertebrata</taxon>
        <taxon>Euteleostomi</taxon>
        <taxon>Mammalia</taxon>
        <taxon>Eutheria</taxon>
        <taxon>Laurasiatheria</taxon>
        <taxon>Chiroptera</taxon>
        <taxon>Yinpterochiroptera</taxon>
        <taxon>Rhinolophoidea</taxon>
        <taxon>Rhinolophidae</taxon>
        <taxon>Rhinolophinae</taxon>
        <taxon>Rhinolophus</taxon>
    </lineage>
</organism>
<sequence length="110" mass="11529">MVVAMLPPVQLPSRAGGGPESGGVVGAEPTVRGAAWAEPGVDGNHSQHPAGDHDPYGILCLQAHSASMTAEQQVLPRVFGNRFICVAYGSVEKLESELSCLEMPFGLDSW</sequence>
<evidence type="ECO:0000313" key="3">
    <source>
        <dbReference type="Proteomes" id="UP000585614"/>
    </source>
</evidence>
<dbReference type="EMBL" id="JACAGC010000025">
    <property type="protein sequence ID" value="KAF6277672.1"/>
    <property type="molecule type" value="Genomic_DNA"/>
</dbReference>
<gene>
    <name evidence="2" type="ORF">mRhiFer1_001700</name>
</gene>
<dbReference type="InterPro" id="IPR041240">
    <property type="entry name" value="DUF5541"/>
</dbReference>
<protein>
    <submittedName>
        <fullName evidence="2">Uncharacterized protein</fullName>
    </submittedName>
</protein>
<dbReference type="Proteomes" id="UP000585614">
    <property type="component" value="Unassembled WGS sequence"/>
</dbReference>
<name>A0A7J7RND3_RHIFE</name>
<comment type="caution">
    <text evidence="2">The sequence shown here is derived from an EMBL/GenBank/DDBJ whole genome shotgun (WGS) entry which is preliminary data.</text>
</comment>
<feature type="compositionally biased region" description="Gly residues" evidence="1">
    <location>
        <begin position="15"/>
        <end position="25"/>
    </location>
</feature>
<evidence type="ECO:0000256" key="1">
    <source>
        <dbReference type="SAM" id="MobiDB-lite"/>
    </source>
</evidence>